<dbReference type="PROSITE" id="PS00195">
    <property type="entry name" value="GLUTAREDOXIN_1"/>
    <property type="match status" value="1"/>
</dbReference>
<evidence type="ECO:0000259" key="5">
    <source>
        <dbReference type="Pfam" id="PF00462"/>
    </source>
</evidence>
<keyword evidence="4" id="KW-0676">Redox-active center</keyword>
<proteinExistence type="predicted"/>
<evidence type="ECO:0000313" key="7">
    <source>
        <dbReference type="Proteomes" id="UP001527925"/>
    </source>
</evidence>
<gene>
    <name evidence="6" type="primary">TTR1</name>
    <name evidence="6" type="ORF">HK105_203752</name>
</gene>
<dbReference type="PANTHER" id="PTHR45694">
    <property type="entry name" value="GLUTAREDOXIN 2"/>
    <property type="match status" value="1"/>
</dbReference>
<dbReference type="SUPFAM" id="SSF52833">
    <property type="entry name" value="Thioredoxin-like"/>
    <property type="match status" value="1"/>
</dbReference>
<dbReference type="InterPro" id="IPR011899">
    <property type="entry name" value="Glutaredoxin_euk/vir"/>
</dbReference>
<keyword evidence="3" id="KW-1015">Disulfide bond</keyword>
<dbReference type="Gene3D" id="3.40.30.10">
    <property type="entry name" value="Glutaredoxin"/>
    <property type="match status" value="1"/>
</dbReference>
<dbReference type="CDD" id="cd03419">
    <property type="entry name" value="GRX_GRXh_1_2_like"/>
    <property type="match status" value="1"/>
</dbReference>
<dbReference type="InterPro" id="IPR002109">
    <property type="entry name" value="Glutaredoxin"/>
</dbReference>
<dbReference type="PRINTS" id="PR00160">
    <property type="entry name" value="GLUTAREDOXIN"/>
</dbReference>
<evidence type="ECO:0000256" key="3">
    <source>
        <dbReference type="ARBA" id="ARBA00023157"/>
    </source>
</evidence>
<evidence type="ECO:0000256" key="1">
    <source>
        <dbReference type="ARBA" id="ARBA00022448"/>
    </source>
</evidence>
<dbReference type="InterPro" id="IPR036249">
    <property type="entry name" value="Thioredoxin-like_sf"/>
</dbReference>
<dbReference type="PANTHER" id="PTHR45694:SF18">
    <property type="entry name" value="GLUTAREDOXIN-1-RELATED"/>
    <property type="match status" value="1"/>
</dbReference>
<comment type="caution">
    <text evidence="6">The sequence shown here is derived from an EMBL/GenBank/DDBJ whole genome shotgun (WGS) entry which is preliminary data.</text>
</comment>
<dbReference type="InterPro" id="IPR014025">
    <property type="entry name" value="Glutaredoxin_subgr"/>
</dbReference>
<evidence type="ECO:0000313" key="6">
    <source>
        <dbReference type="EMBL" id="KAL2916640.1"/>
    </source>
</evidence>
<evidence type="ECO:0000256" key="4">
    <source>
        <dbReference type="ARBA" id="ARBA00023284"/>
    </source>
</evidence>
<name>A0ABR4NAU2_9FUNG</name>
<dbReference type="PROSITE" id="PS51354">
    <property type="entry name" value="GLUTAREDOXIN_2"/>
    <property type="match status" value="1"/>
</dbReference>
<keyword evidence="2" id="KW-0249">Electron transport</keyword>
<protein>
    <submittedName>
        <fullName evidence="6">Glutaredoxin</fullName>
    </submittedName>
</protein>
<dbReference type="NCBIfam" id="TIGR02180">
    <property type="entry name" value="GRX_euk"/>
    <property type="match status" value="1"/>
</dbReference>
<reference evidence="6 7" key="1">
    <citation type="submission" date="2023-09" db="EMBL/GenBank/DDBJ databases">
        <title>Pangenome analysis of Batrachochytrium dendrobatidis and related Chytrids.</title>
        <authorList>
            <person name="Yacoub M.N."/>
            <person name="Stajich J.E."/>
            <person name="James T.Y."/>
        </authorList>
    </citation>
    <scope>NUCLEOTIDE SEQUENCE [LARGE SCALE GENOMIC DNA]</scope>
    <source>
        <strain evidence="6 7">JEL0888</strain>
    </source>
</reference>
<feature type="domain" description="Glutaredoxin" evidence="5">
    <location>
        <begin position="18"/>
        <end position="79"/>
    </location>
</feature>
<dbReference type="InterPro" id="IPR011767">
    <property type="entry name" value="GLR_AS"/>
</dbReference>
<evidence type="ECO:0000256" key="2">
    <source>
        <dbReference type="ARBA" id="ARBA00022982"/>
    </source>
</evidence>
<accession>A0ABR4NAU2</accession>
<dbReference type="Proteomes" id="UP001527925">
    <property type="component" value="Unassembled WGS sequence"/>
</dbReference>
<organism evidence="6 7">
    <name type="scientific">Polyrhizophydium stewartii</name>
    <dbReference type="NCBI Taxonomy" id="2732419"/>
    <lineage>
        <taxon>Eukaryota</taxon>
        <taxon>Fungi</taxon>
        <taxon>Fungi incertae sedis</taxon>
        <taxon>Chytridiomycota</taxon>
        <taxon>Chytridiomycota incertae sedis</taxon>
        <taxon>Chytridiomycetes</taxon>
        <taxon>Rhizophydiales</taxon>
        <taxon>Rhizophydiales incertae sedis</taxon>
        <taxon>Polyrhizophydium</taxon>
    </lineage>
</organism>
<keyword evidence="1" id="KW-0813">Transport</keyword>
<dbReference type="EMBL" id="JADGIZ020000015">
    <property type="protein sequence ID" value="KAL2916640.1"/>
    <property type="molecule type" value="Genomic_DNA"/>
</dbReference>
<dbReference type="Pfam" id="PF00462">
    <property type="entry name" value="Glutaredoxin"/>
    <property type="match status" value="1"/>
</dbReference>
<keyword evidence="7" id="KW-1185">Reference proteome</keyword>
<sequence>MSAVAALVENAIAKNGAVVFSKTYCPYCVRAKEHLAKLGIAFELYELDTRDDGPAIQQYLLERTKQRTVPNIFINQEHIGGCSDLLAKYK</sequence>